<dbReference type="SUPFAM" id="SSF53822">
    <property type="entry name" value="Periplasmic binding protein-like I"/>
    <property type="match status" value="1"/>
</dbReference>
<feature type="signal peptide" evidence="3">
    <location>
        <begin position="1"/>
        <end position="23"/>
    </location>
</feature>
<dbReference type="PANTHER" id="PTHR30036:SF7">
    <property type="entry name" value="ABC TRANSPORTER PERIPLASMIC-BINDING PROTEIN YPHF"/>
    <property type="match status" value="1"/>
</dbReference>
<comment type="similarity">
    <text evidence="2">Belongs to the bacterial solute-binding protein 2 family.</text>
</comment>
<dbReference type="KEGG" id="many:MANY_20680"/>
<dbReference type="InterPro" id="IPR028082">
    <property type="entry name" value="Peripla_BP_I"/>
</dbReference>
<organism evidence="5 6">
    <name type="scientific">Mycolicibacterium anyangense</name>
    <dbReference type="NCBI Taxonomy" id="1431246"/>
    <lineage>
        <taxon>Bacteria</taxon>
        <taxon>Bacillati</taxon>
        <taxon>Actinomycetota</taxon>
        <taxon>Actinomycetes</taxon>
        <taxon>Mycobacteriales</taxon>
        <taxon>Mycobacteriaceae</taxon>
        <taxon>Mycolicibacterium</taxon>
    </lineage>
</organism>
<proteinExistence type="inferred from homology"/>
<feature type="chain" id="PRO_5027023871" evidence="3">
    <location>
        <begin position="24"/>
        <end position="328"/>
    </location>
</feature>
<feature type="domain" description="Periplasmic binding protein" evidence="4">
    <location>
        <begin position="48"/>
        <end position="295"/>
    </location>
</feature>
<evidence type="ECO:0000259" key="4">
    <source>
        <dbReference type="Pfam" id="PF13407"/>
    </source>
</evidence>
<evidence type="ECO:0000313" key="6">
    <source>
        <dbReference type="Proteomes" id="UP000467249"/>
    </source>
</evidence>
<dbReference type="InterPro" id="IPR050555">
    <property type="entry name" value="Bact_Solute-Bind_Prot2"/>
</dbReference>
<evidence type="ECO:0000256" key="2">
    <source>
        <dbReference type="ARBA" id="ARBA00007639"/>
    </source>
</evidence>
<protein>
    <submittedName>
        <fullName evidence="5">Sugar ABC transporter substrate-binding protein</fullName>
    </submittedName>
</protein>
<dbReference type="Gene3D" id="3.40.50.2300">
    <property type="match status" value="2"/>
</dbReference>
<keyword evidence="6" id="KW-1185">Reference proteome</keyword>
<dbReference type="PANTHER" id="PTHR30036">
    <property type="entry name" value="D-XYLOSE-BINDING PERIPLASMIC PROTEIN"/>
    <property type="match status" value="1"/>
</dbReference>
<gene>
    <name evidence="5" type="ORF">MANY_20680</name>
</gene>
<dbReference type="AlphaFoldDB" id="A0A6N4WC15"/>
<sequence>MRFNRLAAVAGASALVIGLAACSATGGKPRDNGAGSGGGTVDTPRMTIAMITHEAPGDSFWDLVRKGAETAAKKDNIELRYSSDPEAPNQANLVQSAIDSGVKGIAVTLAKPDAMKAAVEGAEAKGIPVVAFNAGLDAWQAMGVKEYFGQDGYIAGQEAGKRLQSDGAKKVVCVIQEQGHVDLEARCAGVKNTFPATEVLNVNGKDMPSVESTITAKLQQDPAIDTILTLGAPFALTAVQSVKNAASNAKVATFDTNAALVDAIQKGDVQWAVDQQPYLQGYLAVDSLWLYLSNKNIIGGNQPTLTGPSFIDKSNIDAVAELAKGGTR</sequence>
<name>A0A6N4WC15_9MYCO</name>
<accession>A0A6N4WC15</accession>
<evidence type="ECO:0000313" key="5">
    <source>
        <dbReference type="EMBL" id="BBZ76731.1"/>
    </source>
</evidence>
<keyword evidence="3" id="KW-0732">Signal</keyword>
<dbReference type="Proteomes" id="UP000467249">
    <property type="component" value="Chromosome"/>
</dbReference>
<dbReference type="PROSITE" id="PS51257">
    <property type="entry name" value="PROKAR_LIPOPROTEIN"/>
    <property type="match status" value="1"/>
</dbReference>
<dbReference type="GO" id="GO:0030246">
    <property type="term" value="F:carbohydrate binding"/>
    <property type="evidence" value="ECO:0007669"/>
    <property type="project" value="TreeGrafter"/>
</dbReference>
<dbReference type="Pfam" id="PF13407">
    <property type="entry name" value="Peripla_BP_4"/>
    <property type="match status" value="1"/>
</dbReference>
<dbReference type="EMBL" id="AP022620">
    <property type="protein sequence ID" value="BBZ76731.1"/>
    <property type="molecule type" value="Genomic_DNA"/>
</dbReference>
<dbReference type="InterPro" id="IPR025997">
    <property type="entry name" value="SBP_2_dom"/>
</dbReference>
<evidence type="ECO:0000256" key="3">
    <source>
        <dbReference type="SAM" id="SignalP"/>
    </source>
</evidence>
<reference evidence="5 6" key="1">
    <citation type="journal article" date="2019" name="Emerg. Microbes Infect.">
        <title>Comprehensive subspecies identification of 175 nontuberculous mycobacteria species based on 7547 genomic profiles.</title>
        <authorList>
            <person name="Matsumoto Y."/>
            <person name="Kinjo T."/>
            <person name="Motooka D."/>
            <person name="Nabeya D."/>
            <person name="Jung N."/>
            <person name="Uechi K."/>
            <person name="Horii T."/>
            <person name="Iida T."/>
            <person name="Fujita J."/>
            <person name="Nakamura S."/>
        </authorList>
    </citation>
    <scope>NUCLEOTIDE SEQUENCE [LARGE SCALE GENOMIC DNA]</scope>
    <source>
        <strain evidence="5 6">JCM 30275</strain>
    </source>
</reference>
<dbReference type="RefSeq" id="WP_163804155.1">
    <property type="nucleotide sequence ID" value="NZ_AP022620.1"/>
</dbReference>
<evidence type="ECO:0000256" key="1">
    <source>
        <dbReference type="ARBA" id="ARBA00004196"/>
    </source>
</evidence>
<dbReference type="GO" id="GO:0030288">
    <property type="term" value="C:outer membrane-bounded periplasmic space"/>
    <property type="evidence" value="ECO:0007669"/>
    <property type="project" value="TreeGrafter"/>
</dbReference>
<comment type="subcellular location">
    <subcellularLocation>
        <location evidence="1">Cell envelope</location>
    </subcellularLocation>
</comment>